<feature type="chain" id="PRO_5027819352" evidence="1">
    <location>
        <begin position="20"/>
        <end position="124"/>
    </location>
</feature>
<protein>
    <submittedName>
        <fullName evidence="3">Uncharacterized protein LOC109483525</fullName>
    </submittedName>
</protein>
<dbReference type="AlphaFoldDB" id="A0A6P5AFT7"/>
<dbReference type="Proteomes" id="UP000515135">
    <property type="component" value="Unplaced"/>
</dbReference>
<feature type="signal peptide" evidence="1">
    <location>
        <begin position="1"/>
        <end position="19"/>
    </location>
</feature>
<evidence type="ECO:0000313" key="3">
    <source>
        <dbReference type="RefSeq" id="XP_019642117.1"/>
    </source>
</evidence>
<gene>
    <name evidence="3" type="primary">LOC109483525</name>
</gene>
<dbReference type="RefSeq" id="XP_019642117.1">
    <property type="nucleotide sequence ID" value="XM_019786558.1"/>
</dbReference>
<dbReference type="KEGG" id="bbel:109483525"/>
<name>A0A6P5AFT7_BRABE</name>
<dbReference type="GeneID" id="109483525"/>
<keyword evidence="1" id="KW-0732">Signal</keyword>
<evidence type="ECO:0000256" key="1">
    <source>
        <dbReference type="SAM" id="SignalP"/>
    </source>
</evidence>
<sequence>MRPQVFMLTFAGLQVAAMAAVGDKCETEYDCSTSWPRQECCRKDGQTWSIYWYNHDFSQPLEQGSCGGLGQEGEVCWTEMSYDSCQCADGLSCQPAPEQPDADPGQFPLHIHTCQTAPEYPQWG</sequence>
<dbReference type="OrthoDB" id="9986713at2759"/>
<keyword evidence="2" id="KW-1185">Reference proteome</keyword>
<organism evidence="2 3">
    <name type="scientific">Branchiostoma belcheri</name>
    <name type="common">Amphioxus</name>
    <dbReference type="NCBI Taxonomy" id="7741"/>
    <lineage>
        <taxon>Eukaryota</taxon>
        <taxon>Metazoa</taxon>
        <taxon>Chordata</taxon>
        <taxon>Cephalochordata</taxon>
        <taxon>Leptocardii</taxon>
        <taxon>Amphioxiformes</taxon>
        <taxon>Branchiostomatidae</taxon>
        <taxon>Branchiostoma</taxon>
    </lineage>
</organism>
<proteinExistence type="predicted"/>
<accession>A0A6P5AFT7</accession>
<reference evidence="3" key="1">
    <citation type="submission" date="2025-08" db="UniProtKB">
        <authorList>
            <consortium name="RefSeq"/>
        </authorList>
    </citation>
    <scope>IDENTIFICATION</scope>
    <source>
        <tissue evidence="3">Gonad</tissue>
    </source>
</reference>
<evidence type="ECO:0000313" key="2">
    <source>
        <dbReference type="Proteomes" id="UP000515135"/>
    </source>
</evidence>